<comment type="caution">
    <text evidence="6">The sequence shown here is derived from an EMBL/GenBank/DDBJ whole genome shotgun (WGS) entry which is preliminary data.</text>
</comment>
<evidence type="ECO:0000256" key="1">
    <source>
        <dbReference type="ARBA" id="ARBA00022598"/>
    </source>
</evidence>
<dbReference type="Pfam" id="PF04107">
    <property type="entry name" value="GCS2"/>
    <property type="match status" value="1"/>
</dbReference>
<gene>
    <name evidence="6" type="ORF">SBRY_40268</name>
</gene>
<dbReference type="AlphaFoldDB" id="A0A9W4H2J8"/>
<dbReference type="GO" id="GO:0005524">
    <property type="term" value="F:ATP binding"/>
    <property type="evidence" value="ECO:0007669"/>
    <property type="project" value="UniProtKB-KW"/>
</dbReference>
<evidence type="ECO:0000256" key="3">
    <source>
        <dbReference type="ARBA" id="ARBA00022840"/>
    </source>
</evidence>
<evidence type="ECO:0000313" key="7">
    <source>
        <dbReference type="Proteomes" id="UP001153328"/>
    </source>
</evidence>
<dbReference type="PANTHER" id="PTHR36510">
    <property type="entry name" value="GLUTAMATE--CYSTEINE LIGASE 2-RELATED"/>
    <property type="match status" value="1"/>
</dbReference>
<evidence type="ECO:0000313" key="6">
    <source>
        <dbReference type="EMBL" id="CAG7645890.1"/>
    </source>
</evidence>
<keyword evidence="3 5" id="KW-0067">ATP-binding</keyword>
<reference evidence="6" key="1">
    <citation type="submission" date="2021-06" db="EMBL/GenBank/DDBJ databases">
        <authorList>
            <person name="Arsene-Ploetze F."/>
        </authorList>
    </citation>
    <scope>NUCLEOTIDE SEQUENCE</scope>
    <source>
        <strain evidence="6">SBRY1</strain>
    </source>
</reference>
<accession>A0A9W4H2J8</accession>
<dbReference type="GO" id="GO:0004357">
    <property type="term" value="F:glutamate-cysteine ligase activity"/>
    <property type="evidence" value="ECO:0007669"/>
    <property type="project" value="UniProtKB-EC"/>
</dbReference>
<name>A0A9W4H2J8_9ACTN</name>
<dbReference type="HAMAP" id="MF_01609">
    <property type="entry name" value="Glu_cys_ligase_2"/>
    <property type="match status" value="1"/>
</dbReference>
<dbReference type="NCBIfam" id="NF010041">
    <property type="entry name" value="PRK13517.1-1"/>
    <property type="match status" value="1"/>
</dbReference>
<comment type="similarity">
    <text evidence="5">Belongs to the glutamate--cysteine ligase type 2 family. YbdK subfamily.</text>
</comment>
<dbReference type="EMBL" id="CAJVAX010000018">
    <property type="protein sequence ID" value="CAG7645890.1"/>
    <property type="molecule type" value="Genomic_DNA"/>
</dbReference>
<keyword evidence="2 5" id="KW-0547">Nucleotide-binding</keyword>
<dbReference type="Proteomes" id="UP001153328">
    <property type="component" value="Unassembled WGS sequence"/>
</dbReference>
<evidence type="ECO:0000256" key="4">
    <source>
        <dbReference type="ARBA" id="ARBA00048819"/>
    </source>
</evidence>
<dbReference type="InterPro" id="IPR014746">
    <property type="entry name" value="Gln_synth/guanido_kin_cat_dom"/>
</dbReference>
<keyword evidence="1 5" id="KW-0436">Ligase</keyword>
<organism evidence="6 7">
    <name type="scientific">Actinacidiphila bryophytorum</name>
    <dbReference type="NCBI Taxonomy" id="1436133"/>
    <lineage>
        <taxon>Bacteria</taxon>
        <taxon>Bacillati</taxon>
        <taxon>Actinomycetota</taxon>
        <taxon>Actinomycetes</taxon>
        <taxon>Kitasatosporales</taxon>
        <taxon>Streptomycetaceae</taxon>
        <taxon>Actinacidiphila</taxon>
    </lineage>
</organism>
<dbReference type="EC" id="6.3.2.2" evidence="5"/>
<evidence type="ECO:0000256" key="2">
    <source>
        <dbReference type="ARBA" id="ARBA00022741"/>
    </source>
</evidence>
<evidence type="ECO:0000256" key="5">
    <source>
        <dbReference type="HAMAP-Rule" id="MF_01609"/>
    </source>
</evidence>
<keyword evidence="7" id="KW-1185">Reference proteome</keyword>
<comment type="catalytic activity">
    <reaction evidence="4 5">
        <text>L-cysteine + L-glutamate + ATP = gamma-L-glutamyl-L-cysteine + ADP + phosphate + H(+)</text>
        <dbReference type="Rhea" id="RHEA:13285"/>
        <dbReference type="ChEBI" id="CHEBI:15378"/>
        <dbReference type="ChEBI" id="CHEBI:29985"/>
        <dbReference type="ChEBI" id="CHEBI:30616"/>
        <dbReference type="ChEBI" id="CHEBI:35235"/>
        <dbReference type="ChEBI" id="CHEBI:43474"/>
        <dbReference type="ChEBI" id="CHEBI:58173"/>
        <dbReference type="ChEBI" id="CHEBI:456216"/>
        <dbReference type="EC" id="6.3.2.2"/>
    </reaction>
</comment>
<dbReference type="RefSeq" id="WP_205044904.1">
    <property type="nucleotide sequence ID" value="NZ_CAJVAX010000018.1"/>
</dbReference>
<dbReference type="InterPro" id="IPR050141">
    <property type="entry name" value="GCL_type2/YbdK_subfam"/>
</dbReference>
<comment type="function">
    <text evidence="5">ATP-dependent carboxylate-amine ligase which exhibits weak glutamate--cysteine ligase activity.</text>
</comment>
<dbReference type="InterPro" id="IPR011793">
    <property type="entry name" value="YbdK"/>
</dbReference>
<dbReference type="NCBIfam" id="TIGR02050">
    <property type="entry name" value="gshA_cyan_rel"/>
    <property type="match status" value="1"/>
</dbReference>
<proteinExistence type="inferred from homology"/>
<dbReference type="GO" id="GO:0042398">
    <property type="term" value="P:modified amino acid biosynthetic process"/>
    <property type="evidence" value="ECO:0007669"/>
    <property type="project" value="InterPro"/>
</dbReference>
<protein>
    <recommendedName>
        <fullName evidence="5">Putative glutamate--cysteine ligase 2</fullName>
        <ecNumber evidence="5">6.3.2.2</ecNumber>
    </recommendedName>
    <alternativeName>
        <fullName evidence="5">Gamma-glutamylcysteine synthetase 2</fullName>
        <shortName evidence="5">GCS 2</shortName>
        <shortName evidence="5">Gamma-GCS 2</shortName>
    </alternativeName>
</protein>
<dbReference type="PANTHER" id="PTHR36510:SF1">
    <property type="entry name" value="GLUTAMATE--CYSTEINE LIGASE 2-RELATED"/>
    <property type="match status" value="1"/>
</dbReference>
<dbReference type="InterPro" id="IPR006336">
    <property type="entry name" value="GCS2"/>
</dbReference>
<sequence>MRTAATLGVEEEYVLLDQDTGLPVPRAARVQAAARYEPVLRRGEVDNELLQALVEVATPVCTGLDEVTGHLARLRQALAAPTQEAGCRLAATGAAPLTAASEVPVTRERRYREMRVDAAQLVEEQLIAGMHVHVAVPDRAAGAAALGRLRPWLPVLIALAANSPYWQGGDTGYASWRTVVFGRWPVSGPPPFTADAAGYDRHVRALLATGVIPDRHQLYWHARLSEEYPTLEVRAADVQLDVDTAVTLAGVARALVVTGLRQARRGVRPLDPPPGVLDAASWHAARHGLDGTLVDPRRCVPVPAADAVGALLDHLTPALGDLGDEQRVTEGVGRILDAGTGAARQRAVFAKAGTEGLLDLIAPGPGTP</sequence>
<dbReference type="Gene3D" id="3.30.590.20">
    <property type="match status" value="1"/>
</dbReference>
<dbReference type="SUPFAM" id="SSF55931">
    <property type="entry name" value="Glutamine synthetase/guanido kinase"/>
    <property type="match status" value="1"/>
</dbReference>